<evidence type="ECO:0000313" key="3">
    <source>
        <dbReference type="Proteomes" id="UP000589626"/>
    </source>
</evidence>
<dbReference type="RefSeq" id="WP_183591165.1">
    <property type="nucleotide sequence ID" value="NZ_JACHWR010000001.1"/>
</dbReference>
<dbReference type="Pfam" id="PF12728">
    <property type="entry name" value="HTH_17"/>
    <property type="match status" value="1"/>
</dbReference>
<evidence type="ECO:0000259" key="1">
    <source>
        <dbReference type="Pfam" id="PF12728"/>
    </source>
</evidence>
<proteinExistence type="predicted"/>
<accession>A0A7W4VT49</accession>
<protein>
    <submittedName>
        <fullName evidence="2">Excisionase family DNA binding protein</fullName>
    </submittedName>
</protein>
<dbReference type="InterPro" id="IPR041657">
    <property type="entry name" value="HTH_17"/>
</dbReference>
<dbReference type="AlphaFoldDB" id="A0A7W4VT49"/>
<name>A0A7W4VT49_9ACTN</name>
<keyword evidence="3" id="KW-1185">Reference proteome</keyword>
<dbReference type="Proteomes" id="UP000589626">
    <property type="component" value="Unassembled WGS sequence"/>
</dbReference>
<sequence length="69" mass="8023">MPDRPPDDTTVWLDATTTGLVLGWTPQYIRRLAAHDRLPAVRHGRSWWLRRADVERYAAARAFTARHRA</sequence>
<organism evidence="2 3">
    <name type="scientific">Nocardioides soli</name>
    <dbReference type="NCBI Taxonomy" id="1036020"/>
    <lineage>
        <taxon>Bacteria</taxon>
        <taxon>Bacillati</taxon>
        <taxon>Actinomycetota</taxon>
        <taxon>Actinomycetes</taxon>
        <taxon>Propionibacteriales</taxon>
        <taxon>Nocardioidaceae</taxon>
        <taxon>Nocardioides</taxon>
    </lineage>
</organism>
<dbReference type="EMBL" id="JACHWR010000001">
    <property type="protein sequence ID" value="MBB3041244.1"/>
    <property type="molecule type" value="Genomic_DNA"/>
</dbReference>
<reference evidence="2 3" key="1">
    <citation type="submission" date="2020-08" db="EMBL/GenBank/DDBJ databases">
        <title>Sequencing the genomes of 1000 actinobacteria strains.</title>
        <authorList>
            <person name="Klenk H.-P."/>
        </authorList>
    </citation>
    <scope>NUCLEOTIDE SEQUENCE [LARGE SCALE GENOMIC DNA]</scope>
    <source>
        <strain evidence="2 3">DSM 105498</strain>
    </source>
</reference>
<feature type="domain" description="Helix-turn-helix" evidence="1">
    <location>
        <begin position="21"/>
        <end position="61"/>
    </location>
</feature>
<gene>
    <name evidence="2" type="ORF">FHU40_001045</name>
</gene>
<comment type="caution">
    <text evidence="2">The sequence shown here is derived from an EMBL/GenBank/DDBJ whole genome shotgun (WGS) entry which is preliminary data.</text>
</comment>
<evidence type="ECO:0000313" key="2">
    <source>
        <dbReference type="EMBL" id="MBB3041244.1"/>
    </source>
</evidence>